<evidence type="ECO:0000256" key="1">
    <source>
        <dbReference type="ARBA" id="ARBA00009067"/>
    </source>
</evidence>
<proteinExistence type="inferred from homology"/>
<evidence type="ECO:0000313" key="5">
    <source>
        <dbReference type="Proteomes" id="UP000182077"/>
    </source>
</evidence>
<keyword evidence="2" id="KW-1133">Transmembrane helix</keyword>
<dbReference type="Pfam" id="PF02517">
    <property type="entry name" value="Rce1-like"/>
    <property type="match status" value="1"/>
</dbReference>
<dbReference type="Proteomes" id="UP000182077">
    <property type="component" value="Unassembled WGS sequence"/>
</dbReference>
<feature type="transmembrane region" description="Helical" evidence="2">
    <location>
        <begin position="207"/>
        <end position="226"/>
    </location>
</feature>
<dbReference type="InterPro" id="IPR052710">
    <property type="entry name" value="CAAX_protease"/>
</dbReference>
<gene>
    <name evidence="4" type="ORF">RV04_GL002316</name>
</gene>
<feature type="transmembrane region" description="Helical" evidence="2">
    <location>
        <begin position="151"/>
        <end position="169"/>
    </location>
</feature>
<dbReference type="EMBL" id="JXKQ01000007">
    <property type="protein sequence ID" value="OJG45268.1"/>
    <property type="molecule type" value="Genomic_DNA"/>
</dbReference>
<feature type="transmembrane region" description="Helical" evidence="2">
    <location>
        <begin position="112"/>
        <end position="130"/>
    </location>
</feature>
<dbReference type="STRING" id="249189.RV04_GL002316"/>
<dbReference type="InterPro" id="IPR003675">
    <property type="entry name" value="Rce1/LyrA-like_dom"/>
</dbReference>
<dbReference type="AlphaFoldDB" id="A0A1L8TM82"/>
<evidence type="ECO:0000259" key="3">
    <source>
        <dbReference type="Pfam" id="PF02517"/>
    </source>
</evidence>
<dbReference type="RefSeq" id="WP_071858171.1">
    <property type="nucleotide sequence ID" value="NZ_JBHSHK010000008.1"/>
</dbReference>
<protein>
    <submittedName>
        <fullName evidence="4">ABC transporter permease</fullName>
    </submittedName>
</protein>
<feature type="transmembrane region" description="Helical" evidence="2">
    <location>
        <begin position="39"/>
        <end position="60"/>
    </location>
</feature>
<keyword evidence="2" id="KW-0472">Membrane</keyword>
<keyword evidence="5" id="KW-1185">Reference proteome</keyword>
<feature type="transmembrane region" description="Helical" evidence="2">
    <location>
        <begin position="12"/>
        <end position="33"/>
    </location>
</feature>
<comment type="similarity">
    <text evidence="1">Belongs to the UPF0177 family.</text>
</comment>
<evidence type="ECO:0000313" key="4">
    <source>
        <dbReference type="EMBL" id="OJG45268.1"/>
    </source>
</evidence>
<feature type="transmembrane region" description="Helical" evidence="2">
    <location>
        <begin position="72"/>
        <end position="92"/>
    </location>
</feature>
<dbReference type="GO" id="GO:0004175">
    <property type="term" value="F:endopeptidase activity"/>
    <property type="evidence" value="ECO:0007669"/>
    <property type="project" value="UniProtKB-ARBA"/>
</dbReference>
<dbReference type="PANTHER" id="PTHR36435">
    <property type="entry name" value="SLR1288 PROTEIN"/>
    <property type="match status" value="1"/>
</dbReference>
<accession>A0A1L8TM82</accession>
<comment type="caution">
    <text evidence="4">The sequence shown here is derived from an EMBL/GenBank/DDBJ whole genome shotgun (WGS) entry which is preliminary data.</text>
</comment>
<dbReference type="OrthoDB" id="2817162at2"/>
<keyword evidence="2" id="KW-0812">Transmembrane</keyword>
<reference evidence="4 5" key="1">
    <citation type="submission" date="2014-12" db="EMBL/GenBank/DDBJ databases">
        <title>Draft genome sequences of 29 type strains of Enterococci.</title>
        <authorList>
            <person name="Zhong Z."/>
            <person name="Sun Z."/>
            <person name="Liu W."/>
            <person name="Zhang W."/>
            <person name="Zhang H."/>
        </authorList>
    </citation>
    <scope>NUCLEOTIDE SEQUENCE [LARGE SCALE GENOMIC DNA]</scope>
    <source>
        <strain evidence="4 5">DSM 17122</strain>
    </source>
</reference>
<feature type="transmembrane region" description="Helical" evidence="2">
    <location>
        <begin position="175"/>
        <end position="195"/>
    </location>
</feature>
<evidence type="ECO:0000256" key="2">
    <source>
        <dbReference type="SAM" id="Phobius"/>
    </source>
</evidence>
<organism evidence="4 5">
    <name type="scientific">Enterococcus hermanniensis</name>
    <dbReference type="NCBI Taxonomy" id="249189"/>
    <lineage>
        <taxon>Bacteria</taxon>
        <taxon>Bacillati</taxon>
        <taxon>Bacillota</taxon>
        <taxon>Bacilli</taxon>
        <taxon>Lactobacillales</taxon>
        <taxon>Enterococcaceae</taxon>
        <taxon>Enterococcus</taxon>
    </lineage>
</organism>
<name>A0A1L8TM82_9ENTE</name>
<feature type="domain" description="CAAX prenyl protease 2/Lysostaphin resistance protein A-like" evidence="3">
    <location>
        <begin position="123"/>
        <end position="211"/>
    </location>
</feature>
<dbReference type="GO" id="GO:0080120">
    <property type="term" value="P:CAAX-box protein maturation"/>
    <property type="evidence" value="ECO:0007669"/>
    <property type="project" value="UniProtKB-ARBA"/>
</dbReference>
<dbReference type="PANTHER" id="PTHR36435:SF1">
    <property type="entry name" value="CAAX AMINO TERMINAL PROTEASE FAMILY PROTEIN"/>
    <property type="match status" value="1"/>
</dbReference>
<sequence>MSEIKISKTKSLIAILIPIVELLIGDLITPHIAGQWGKVLFTVVLFFVGFCVAIYLYYDVLKKDGQIFKQHLWRNLLLAVLGVLFSYIILALVRQGLSLLQVSSPDPETSLLSIQTASLGLVGSLTALMAPFSEEIIFRHVLFYQWRNRGIVTWLMFILSSVLFGLAHWNNFDGQLIQMIPYMFIGAWFALIYYFSKNIWQNIMTHFFFDCLQFLAAIIVLIVSFFQG</sequence>